<dbReference type="HOGENOM" id="CLU_2287639_0_0_5"/>
<dbReference type="STRING" id="582402.Hbal_2931"/>
<keyword evidence="1" id="KW-0472">Membrane</keyword>
<accession>C6XR69</accession>
<reference evidence="3" key="1">
    <citation type="journal article" date="2011" name="J. Bacteriol.">
        <title>Genome sequences of eight morphologically diverse alphaproteobacteria.</title>
        <authorList>
            <consortium name="US DOE Joint Genome Institute"/>
            <person name="Brown P.J."/>
            <person name="Kysela D.T."/>
            <person name="Buechlein A."/>
            <person name="Hemmerich C."/>
            <person name="Brun Y.V."/>
        </authorList>
    </citation>
    <scope>NUCLEOTIDE SEQUENCE [LARGE SCALE GENOMIC DNA]</scope>
    <source>
        <strain evidence="3">ATCC 49814 / DSM 5838 / IFAM 1418</strain>
    </source>
</reference>
<feature type="transmembrane region" description="Helical" evidence="1">
    <location>
        <begin position="6"/>
        <end position="25"/>
    </location>
</feature>
<proteinExistence type="predicted"/>
<sequence length="101" mass="11494">MEGGQVMVVCIVALVMLTSLIKASIQSKNNANKKDMRKANENTAQTDELLFKMNDQLDRITARLTALETIVTDEDRELKREFQTLKSDVSNVRKSVDTDRY</sequence>
<dbReference type="Proteomes" id="UP000002745">
    <property type="component" value="Chromosome"/>
</dbReference>
<evidence type="ECO:0000256" key="1">
    <source>
        <dbReference type="SAM" id="Phobius"/>
    </source>
</evidence>
<keyword evidence="3" id="KW-1185">Reference proteome</keyword>
<gene>
    <name evidence="2" type="ordered locus">Hbal_2931</name>
</gene>
<dbReference type="KEGG" id="hba:Hbal_2931"/>
<keyword evidence="1" id="KW-1133">Transmembrane helix</keyword>
<keyword evidence="1" id="KW-0812">Transmembrane</keyword>
<dbReference type="OrthoDB" id="7391494at2"/>
<evidence type="ECO:0000313" key="3">
    <source>
        <dbReference type="Proteomes" id="UP000002745"/>
    </source>
</evidence>
<protein>
    <submittedName>
        <fullName evidence="2">Uncharacterized protein</fullName>
    </submittedName>
</protein>
<dbReference type="EMBL" id="CP001678">
    <property type="protein sequence ID" value="ACT60600.1"/>
    <property type="molecule type" value="Genomic_DNA"/>
</dbReference>
<evidence type="ECO:0000313" key="2">
    <source>
        <dbReference type="EMBL" id="ACT60600.1"/>
    </source>
</evidence>
<name>C6XR69_HIRBI</name>
<dbReference type="RefSeq" id="WP_015828750.1">
    <property type="nucleotide sequence ID" value="NC_012982.1"/>
</dbReference>
<dbReference type="AlphaFoldDB" id="C6XR69"/>
<organism evidence="2 3">
    <name type="scientific">Hirschia baltica (strain ATCC 49814 / DSM 5838 / IFAM 1418)</name>
    <dbReference type="NCBI Taxonomy" id="582402"/>
    <lineage>
        <taxon>Bacteria</taxon>
        <taxon>Pseudomonadati</taxon>
        <taxon>Pseudomonadota</taxon>
        <taxon>Alphaproteobacteria</taxon>
        <taxon>Hyphomonadales</taxon>
        <taxon>Hyphomonadaceae</taxon>
        <taxon>Hirschia</taxon>
    </lineage>
</organism>